<dbReference type="InterPro" id="IPR036890">
    <property type="entry name" value="HATPase_C_sf"/>
</dbReference>
<dbReference type="Proteomes" id="UP001500888">
    <property type="component" value="Unassembled WGS sequence"/>
</dbReference>
<dbReference type="Gene3D" id="3.30.565.10">
    <property type="entry name" value="Histidine kinase-like ATPase, C-terminal domain"/>
    <property type="match status" value="1"/>
</dbReference>
<keyword evidence="1" id="KW-0418">Kinase</keyword>
<dbReference type="InterPro" id="IPR050267">
    <property type="entry name" value="Anti-sigma-factor_SerPK"/>
</dbReference>
<keyword evidence="4" id="KW-1185">Reference proteome</keyword>
<evidence type="ECO:0000259" key="2">
    <source>
        <dbReference type="Pfam" id="PF13581"/>
    </source>
</evidence>
<keyword evidence="1" id="KW-0808">Transferase</keyword>
<comment type="caution">
    <text evidence="3">The sequence shown here is derived from an EMBL/GenBank/DDBJ whole genome shotgun (WGS) entry which is preliminary data.</text>
</comment>
<dbReference type="PANTHER" id="PTHR35526">
    <property type="entry name" value="ANTI-SIGMA-F FACTOR RSBW-RELATED"/>
    <property type="match status" value="1"/>
</dbReference>
<accession>A0ABP7J897</accession>
<dbReference type="PANTHER" id="PTHR35526:SF3">
    <property type="entry name" value="ANTI-SIGMA-F FACTOR RSBW"/>
    <property type="match status" value="1"/>
</dbReference>
<proteinExistence type="predicted"/>
<dbReference type="EMBL" id="BAAAZR010000040">
    <property type="protein sequence ID" value="GAA3837497.1"/>
    <property type="molecule type" value="Genomic_DNA"/>
</dbReference>
<name>A0ABP7J897_9ACTN</name>
<evidence type="ECO:0000256" key="1">
    <source>
        <dbReference type="ARBA" id="ARBA00022527"/>
    </source>
</evidence>
<protein>
    <recommendedName>
        <fullName evidence="2">Histidine kinase/HSP90-like ATPase domain-containing protein</fullName>
    </recommendedName>
</protein>
<gene>
    <name evidence="3" type="ORF">GCM10022226_69490</name>
</gene>
<dbReference type="Pfam" id="PF13581">
    <property type="entry name" value="HATPase_c_2"/>
    <property type="match status" value="1"/>
</dbReference>
<evidence type="ECO:0000313" key="3">
    <source>
        <dbReference type="EMBL" id="GAA3837497.1"/>
    </source>
</evidence>
<dbReference type="RefSeq" id="WP_344950431.1">
    <property type="nucleotide sequence ID" value="NZ_BAAAZR010000040.1"/>
</dbReference>
<dbReference type="CDD" id="cd16936">
    <property type="entry name" value="HATPase_RsbW-like"/>
    <property type="match status" value="1"/>
</dbReference>
<keyword evidence="1" id="KW-0723">Serine/threonine-protein kinase</keyword>
<sequence>MAPDTLRELCLPSSPESAVRARIEVRDWLGEDHPAYEPVRLAVSELVTNAVRHGVTGASLETVGATATAATATVPAVGAGGGAAEESLILRLSARDDRLRIEVTDTGSAVEGPHVLPDPAFLVAQDGRELAIVLPEGGRGLAIVDMLSAGHWGFHPNCDGPGRTVWCEIRAVPSALDGSRDEASVVLGRDI</sequence>
<dbReference type="InterPro" id="IPR003594">
    <property type="entry name" value="HATPase_dom"/>
</dbReference>
<feature type="domain" description="Histidine kinase/HSP90-like ATPase" evidence="2">
    <location>
        <begin position="11"/>
        <end position="148"/>
    </location>
</feature>
<evidence type="ECO:0000313" key="4">
    <source>
        <dbReference type="Proteomes" id="UP001500888"/>
    </source>
</evidence>
<dbReference type="SUPFAM" id="SSF55874">
    <property type="entry name" value="ATPase domain of HSP90 chaperone/DNA topoisomerase II/histidine kinase"/>
    <property type="match status" value="1"/>
</dbReference>
<organism evidence="3 4">
    <name type="scientific">Sphaerisporangium flaviroseum</name>
    <dbReference type="NCBI Taxonomy" id="509199"/>
    <lineage>
        <taxon>Bacteria</taxon>
        <taxon>Bacillati</taxon>
        <taxon>Actinomycetota</taxon>
        <taxon>Actinomycetes</taxon>
        <taxon>Streptosporangiales</taxon>
        <taxon>Streptosporangiaceae</taxon>
        <taxon>Sphaerisporangium</taxon>
    </lineage>
</organism>
<reference evidence="4" key="1">
    <citation type="journal article" date="2019" name="Int. J. Syst. Evol. Microbiol.">
        <title>The Global Catalogue of Microorganisms (GCM) 10K type strain sequencing project: providing services to taxonomists for standard genome sequencing and annotation.</title>
        <authorList>
            <consortium name="The Broad Institute Genomics Platform"/>
            <consortium name="The Broad Institute Genome Sequencing Center for Infectious Disease"/>
            <person name="Wu L."/>
            <person name="Ma J."/>
        </authorList>
    </citation>
    <scope>NUCLEOTIDE SEQUENCE [LARGE SCALE GENOMIC DNA]</scope>
    <source>
        <strain evidence="4">JCM 16908</strain>
    </source>
</reference>